<evidence type="ECO:0000256" key="6">
    <source>
        <dbReference type="ARBA" id="ARBA00023077"/>
    </source>
</evidence>
<accession>A0ABM9J8J8</accession>
<dbReference type="PANTHER" id="PTHR32552:SF82">
    <property type="entry name" value="FCUA PROTEIN"/>
    <property type="match status" value="1"/>
</dbReference>
<evidence type="ECO:0000256" key="1">
    <source>
        <dbReference type="ARBA" id="ARBA00004571"/>
    </source>
</evidence>
<keyword evidence="8 14" id="KW-0675">Receptor</keyword>
<evidence type="ECO:0000256" key="5">
    <source>
        <dbReference type="ARBA" id="ARBA00022692"/>
    </source>
</evidence>
<dbReference type="InterPro" id="IPR012910">
    <property type="entry name" value="Plug_dom"/>
</dbReference>
<dbReference type="EMBL" id="CATZBU010000003">
    <property type="protein sequence ID" value="CAJ0786037.1"/>
    <property type="molecule type" value="Genomic_DNA"/>
</dbReference>
<dbReference type="PANTHER" id="PTHR32552">
    <property type="entry name" value="FERRICHROME IRON RECEPTOR-RELATED"/>
    <property type="match status" value="1"/>
</dbReference>
<evidence type="ECO:0000256" key="7">
    <source>
        <dbReference type="ARBA" id="ARBA00023136"/>
    </source>
</evidence>
<evidence type="ECO:0000259" key="13">
    <source>
        <dbReference type="Pfam" id="PF07715"/>
    </source>
</evidence>
<evidence type="ECO:0000313" key="14">
    <source>
        <dbReference type="EMBL" id="CAJ0786037.1"/>
    </source>
</evidence>
<proteinExistence type="inferred from homology"/>
<evidence type="ECO:0000256" key="3">
    <source>
        <dbReference type="ARBA" id="ARBA00022448"/>
    </source>
</evidence>
<dbReference type="Pfam" id="PF00593">
    <property type="entry name" value="TonB_dep_Rec_b-barrel"/>
    <property type="match status" value="1"/>
</dbReference>
<dbReference type="InterPro" id="IPR036942">
    <property type="entry name" value="Beta-barrel_TonB_sf"/>
</dbReference>
<keyword evidence="6 11" id="KW-0798">TonB box</keyword>
<dbReference type="Gene3D" id="2.170.130.10">
    <property type="entry name" value="TonB-dependent receptor, plug domain"/>
    <property type="match status" value="1"/>
</dbReference>
<feature type="domain" description="TonB-dependent receptor-like beta-barrel" evidence="12">
    <location>
        <begin position="362"/>
        <end position="740"/>
    </location>
</feature>
<sequence length="771" mass="82774">MFATPSKEILRIRPHWVAPVMLVAAALVVPQLTYASAIDDVHDFRIERASLEHVLLEIAQLAGRPISMPSDAIENRLVGPVVGVMSLAAAVRQALSETNLTLAELPDGTLTVVPAKAAVPPSENALMLAPTEVRGVLDRGFAVFSSTAVTGTETPIMSAPQFVTTVSNTQLINERPGSVADALRDAGAAPITADPAYVTQFDLRGFTSNTTYINGDRDRLSNLRPIDAVESLAIVKGPSSGVVGLAPPGGAVSVDLKSPLATGRHSVAAEVGSYGERKAVADLGGPLGEHGLSYRVIGVHDTAANSPGGYAGHRLGYGMLALGWHDGTTQITAGTETVSSRQPVVPSTVALNGSPLRIPSTMPLGNASDRTDARGSRLYFDVSRALTEEWTWHSRAQYQQLTTLSVLWASAPDTQTATQVAEINVAYQIPDQGWSVSNELTGTVRQGALTHALTLGWDEYQWRRDILSPVDYPVVMQNLLAPQPLPPAVFMPSFNVSQSVRQSVFRLQDQVSIGERWELLASVRANDYVAKLPFSQDAGLAWAPAFNMLYKLTPQTAVFGGYGRSFQINPTYTDNGMPIAPERGGEWEMGVRWSDVSKKLLAQAALFRTNARNVSVFDEQHPGAYVQVDSQTSQGAELSLHGALCNAVETSMAVTYTRVSAVIQGQSSAPAPTLRVSTWTNYTVHGGLADGAGFGLGLHGRTASTAYGVNGPRIPGHLLADTNIFLNRKRWRLDFTVRNLFNSRAYGETRSSIFIPILTGRTASMRLTWNL</sequence>
<keyword evidence="5 10" id="KW-0812">Transmembrane</keyword>
<evidence type="ECO:0000256" key="9">
    <source>
        <dbReference type="ARBA" id="ARBA00023237"/>
    </source>
</evidence>
<comment type="caution">
    <text evidence="14">The sequence shown here is derived from an EMBL/GenBank/DDBJ whole genome shotgun (WGS) entry which is preliminary data.</text>
</comment>
<keyword evidence="7 10" id="KW-0472">Membrane</keyword>
<keyword evidence="3 10" id="KW-0813">Transport</keyword>
<gene>
    <name evidence="14" type="primary">cntO_1</name>
    <name evidence="14" type="ORF">LMG19083_01375</name>
</gene>
<organism evidence="14 15">
    <name type="scientific">Ralstonia psammae</name>
    <dbReference type="NCBI Taxonomy" id="3058598"/>
    <lineage>
        <taxon>Bacteria</taxon>
        <taxon>Pseudomonadati</taxon>
        <taxon>Pseudomonadota</taxon>
        <taxon>Betaproteobacteria</taxon>
        <taxon>Burkholderiales</taxon>
        <taxon>Burkholderiaceae</taxon>
        <taxon>Ralstonia</taxon>
    </lineage>
</organism>
<protein>
    <submittedName>
        <fullName evidence="14">Metal-pseudopaline receptor CntO</fullName>
    </submittedName>
</protein>
<evidence type="ECO:0000256" key="11">
    <source>
        <dbReference type="RuleBase" id="RU003357"/>
    </source>
</evidence>
<evidence type="ECO:0000256" key="2">
    <source>
        <dbReference type="ARBA" id="ARBA00009810"/>
    </source>
</evidence>
<evidence type="ECO:0000256" key="4">
    <source>
        <dbReference type="ARBA" id="ARBA00022452"/>
    </source>
</evidence>
<dbReference type="Gene3D" id="2.40.170.20">
    <property type="entry name" value="TonB-dependent receptor, beta-barrel domain"/>
    <property type="match status" value="1"/>
</dbReference>
<feature type="domain" description="TonB-dependent receptor plug" evidence="13">
    <location>
        <begin position="156"/>
        <end position="251"/>
    </location>
</feature>
<dbReference type="InterPro" id="IPR037066">
    <property type="entry name" value="Plug_dom_sf"/>
</dbReference>
<dbReference type="PROSITE" id="PS52016">
    <property type="entry name" value="TONB_DEPENDENT_REC_3"/>
    <property type="match status" value="1"/>
</dbReference>
<dbReference type="Pfam" id="PF07715">
    <property type="entry name" value="Plug"/>
    <property type="match status" value="1"/>
</dbReference>
<dbReference type="Gene3D" id="3.55.50.30">
    <property type="match status" value="1"/>
</dbReference>
<reference evidence="14 15" key="1">
    <citation type="submission" date="2023-07" db="EMBL/GenBank/DDBJ databases">
        <authorList>
            <person name="Peeters C."/>
        </authorList>
    </citation>
    <scope>NUCLEOTIDE SEQUENCE [LARGE SCALE GENOMIC DNA]</scope>
    <source>
        <strain evidence="14 15">LMG 19083</strain>
    </source>
</reference>
<dbReference type="Proteomes" id="UP001189813">
    <property type="component" value="Unassembled WGS sequence"/>
</dbReference>
<keyword evidence="9 10" id="KW-0998">Cell outer membrane</keyword>
<evidence type="ECO:0000259" key="12">
    <source>
        <dbReference type="Pfam" id="PF00593"/>
    </source>
</evidence>
<keyword evidence="4 10" id="KW-1134">Transmembrane beta strand</keyword>
<dbReference type="SUPFAM" id="SSF56935">
    <property type="entry name" value="Porins"/>
    <property type="match status" value="1"/>
</dbReference>
<evidence type="ECO:0000313" key="15">
    <source>
        <dbReference type="Proteomes" id="UP001189813"/>
    </source>
</evidence>
<dbReference type="InterPro" id="IPR000531">
    <property type="entry name" value="Beta-barrel_TonB"/>
</dbReference>
<evidence type="ECO:0000256" key="8">
    <source>
        <dbReference type="ARBA" id="ARBA00023170"/>
    </source>
</evidence>
<comment type="similarity">
    <text evidence="2 10 11">Belongs to the TonB-dependent receptor family.</text>
</comment>
<name>A0ABM9J8J8_9RALS</name>
<evidence type="ECO:0000256" key="10">
    <source>
        <dbReference type="PROSITE-ProRule" id="PRU01360"/>
    </source>
</evidence>
<dbReference type="InterPro" id="IPR039426">
    <property type="entry name" value="TonB-dep_rcpt-like"/>
</dbReference>
<dbReference type="RefSeq" id="WP_316664893.1">
    <property type="nucleotide sequence ID" value="NZ_CATZBU010000003.1"/>
</dbReference>
<keyword evidence="15" id="KW-1185">Reference proteome</keyword>
<comment type="subcellular location">
    <subcellularLocation>
        <location evidence="1 10">Cell outer membrane</location>
        <topology evidence="1 10">Multi-pass membrane protein</topology>
    </subcellularLocation>
</comment>